<dbReference type="EMBL" id="AP018694">
    <property type="protein sequence ID" value="BBE18042.1"/>
    <property type="molecule type" value="Genomic_DNA"/>
</dbReference>
<protein>
    <submittedName>
        <fullName evidence="1">Uncharacterized protein</fullName>
    </submittedName>
</protein>
<reference evidence="1" key="1">
    <citation type="journal article" date="2020" name="Int. J. Syst. Evol. Microbiol.">
        <title>Aquipluma nitroreducens gen. nov. sp. nov., a novel facultatively anaerobic bacterium isolated from a freshwater lake.</title>
        <authorList>
            <person name="Watanabe M."/>
            <person name="Kojima H."/>
            <person name="Fukui M."/>
        </authorList>
    </citation>
    <scope>NUCLEOTIDE SEQUENCE</scope>
    <source>
        <strain evidence="1">MeG22</strain>
    </source>
</reference>
<evidence type="ECO:0000313" key="2">
    <source>
        <dbReference type="Proteomes" id="UP001193389"/>
    </source>
</evidence>
<dbReference type="AlphaFoldDB" id="A0A5K7S920"/>
<accession>A0A5K7S920</accession>
<proteinExistence type="predicted"/>
<name>A0A5K7S920_9BACT</name>
<dbReference type="Proteomes" id="UP001193389">
    <property type="component" value="Chromosome"/>
</dbReference>
<organism evidence="1 2">
    <name type="scientific">Aquipluma nitroreducens</name>
    <dbReference type="NCBI Taxonomy" id="2010828"/>
    <lineage>
        <taxon>Bacteria</taxon>
        <taxon>Pseudomonadati</taxon>
        <taxon>Bacteroidota</taxon>
        <taxon>Bacteroidia</taxon>
        <taxon>Marinilabiliales</taxon>
        <taxon>Prolixibacteraceae</taxon>
        <taxon>Aquipluma</taxon>
    </lineage>
</organism>
<sequence>MIKRTKASYIVTFQLIKIKKSVLFSLRIDDGNTLKIVIGDRNFDAEKSPIVFANNGAKILLNVVYFTNKLLQLLG</sequence>
<evidence type="ECO:0000313" key="1">
    <source>
        <dbReference type="EMBL" id="BBE18042.1"/>
    </source>
</evidence>
<gene>
    <name evidence="1" type="ORF">AQPE_2202</name>
</gene>
<keyword evidence="2" id="KW-1185">Reference proteome</keyword>
<dbReference type="KEGG" id="anf:AQPE_2202"/>